<gene>
    <name evidence="1" type="ORF">FKG94_19945</name>
</gene>
<dbReference type="AlphaFoldDB" id="A0A545T1T6"/>
<dbReference type="EMBL" id="VHSG01000022">
    <property type="protein sequence ID" value="TQV71162.1"/>
    <property type="molecule type" value="Genomic_DNA"/>
</dbReference>
<dbReference type="Proteomes" id="UP000319732">
    <property type="component" value="Unassembled WGS sequence"/>
</dbReference>
<evidence type="ECO:0008006" key="3">
    <source>
        <dbReference type="Google" id="ProtNLM"/>
    </source>
</evidence>
<dbReference type="InterPro" id="IPR046238">
    <property type="entry name" value="DUF6271"/>
</dbReference>
<evidence type="ECO:0000313" key="2">
    <source>
        <dbReference type="Proteomes" id="UP000319732"/>
    </source>
</evidence>
<sequence length="428" mass="48545">MVKHVCMALPTNRACANAITDLYREAEYAVRHFPVAASVLIVDTSTDSALAANRAAVNKLPRTDGISVAHLDNNTQVSLLLQITTEPSLVRQLLPETCSYGAATNRLFLFANWLGCQSVHRRDSDSRYQRCDQDAVYPIAAELPHIFCDKLESSWMLEQPPPARALEPNWIVGGSFIGPPSVDLSGLKQASRSILAKLLKLTVPDGIEIPGDVLLRRFDSVAEPHLVDEFTLQDHAKFRVDLCNIAFRDIQQHLPVPNITDTIGSDYFSLELLRRAGRVPVMHNRHIVNQYLDNRQAEQSQPIYQRRLVNYVLYMCLFNWLAKAATSVFTDAHEIRLQPLRDRIGAAYDETRAQVENHLDQMTAWHLTLPGMYREMGRTLRTRRNPILTWYKEEVKQFEALLGAWPTLMLRARELGSAMAVDPMDRYA</sequence>
<name>A0A545T1T6_9GAMM</name>
<proteinExistence type="predicted"/>
<keyword evidence="2" id="KW-1185">Reference proteome</keyword>
<dbReference type="Pfam" id="PF19787">
    <property type="entry name" value="DUF6271"/>
    <property type="match status" value="1"/>
</dbReference>
<organism evidence="1 2">
    <name type="scientific">Exilibacterium tricleocarpae</name>
    <dbReference type="NCBI Taxonomy" id="2591008"/>
    <lineage>
        <taxon>Bacteria</taxon>
        <taxon>Pseudomonadati</taxon>
        <taxon>Pseudomonadota</taxon>
        <taxon>Gammaproteobacteria</taxon>
        <taxon>Cellvibrionales</taxon>
        <taxon>Cellvibrionaceae</taxon>
        <taxon>Exilibacterium</taxon>
    </lineage>
</organism>
<reference evidence="1 2" key="1">
    <citation type="submission" date="2019-06" db="EMBL/GenBank/DDBJ databases">
        <title>Whole genome sequence for Cellvibrionaceae sp. R142.</title>
        <authorList>
            <person name="Wang G."/>
        </authorList>
    </citation>
    <scope>NUCLEOTIDE SEQUENCE [LARGE SCALE GENOMIC DNA]</scope>
    <source>
        <strain evidence="1 2">R142</strain>
    </source>
</reference>
<comment type="caution">
    <text evidence="1">The sequence shown here is derived from an EMBL/GenBank/DDBJ whole genome shotgun (WGS) entry which is preliminary data.</text>
</comment>
<accession>A0A545T1T6</accession>
<evidence type="ECO:0000313" key="1">
    <source>
        <dbReference type="EMBL" id="TQV71162.1"/>
    </source>
</evidence>
<protein>
    <recommendedName>
        <fullName evidence="3">Glycosyltransferase family 2 protein</fullName>
    </recommendedName>
</protein>